<dbReference type="AlphaFoldDB" id="A0ABD1PQD4"/>
<dbReference type="PANTHER" id="PTHR47974">
    <property type="entry name" value="OS07G0415500 PROTEIN"/>
    <property type="match status" value="1"/>
</dbReference>
<evidence type="ECO:0000256" key="4">
    <source>
        <dbReference type="ARBA" id="ARBA00022989"/>
    </source>
</evidence>
<comment type="subcellular location">
    <subcellularLocation>
        <location evidence="1">Membrane</location>
        <topology evidence="1">Single-pass membrane protein</topology>
    </subcellularLocation>
</comment>
<protein>
    <submittedName>
        <fullName evidence="7">Receptor-like serine/threonine-protein kinase</fullName>
    </submittedName>
</protein>
<gene>
    <name evidence="7" type="ORF">Adt_41981</name>
</gene>
<dbReference type="EMBL" id="JBFOLK010000013">
    <property type="protein sequence ID" value="KAL2466130.1"/>
    <property type="molecule type" value="Genomic_DNA"/>
</dbReference>
<evidence type="ECO:0000256" key="6">
    <source>
        <dbReference type="SAM" id="MobiDB-lite"/>
    </source>
</evidence>
<evidence type="ECO:0000256" key="1">
    <source>
        <dbReference type="ARBA" id="ARBA00004167"/>
    </source>
</evidence>
<keyword evidence="4" id="KW-1133">Transmembrane helix</keyword>
<evidence type="ECO:0000256" key="2">
    <source>
        <dbReference type="ARBA" id="ARBA00022692"/>
    </source>
</evidence>
<organism evidence="7 8">
    <name type="scientific">Abeliophyllum distichum</name>
    <dbReference type="NCBI Taxonomy" id="126358"/>
    <lineage>
        <taxon>Eukaryota</taxon>
        <taxon>Viridiplantae</taxon>
        <taxon>Streptophyta</taxon>
        <taxon>Embryophyta</taxon>
        <taxon>Tracheophyta</taxon>
        <taxon>Spermatophyta</taxon>
        <taxon>Magnoliopsida</taxon>
        <taxon>eudicotyledons</taxon>
        <taxon>Gunneridae</taxon>
        <taxon>Pentapetalae</taxon>
        <taxon>asterids</taxon>
        <taxon>lamiids</taxon>
        <taxon>Lamiales</taxon>
        <taxon>Oleaceae</taxon>
        <taxon>Forsythieae</taxon>
        <taxon>Abeliophyllum</taxon>
    </lineage>
</organism>
<evidence type="ECO:0000256" key="3">
    <source>
        <dbReference type="ARBA" id="ARBA00022729"/>
    </source>
</evidence>
<evidence type="ECO:0000313" key="7">
    <source>
        <dbReference type="EMBL" id="KAL2466130.1"/>
    </source>
</evidence>
<proteinExistence type="predicted"/>
<keyword evidence="2" id="KW-0812">Transmembrane</keyword>
<name>A0ABD1PQD4_9LAMI</name>
<reference evidence="8" key="1">
    <citation type="submission" date="2024-07" db="EMBL/GenBank/DDBJ databases">
        <title>Two chromosome-level genome assemblies of Korean endemic species Abeliophyllum distichum and Forsythia ovata (Oleaceae).</title>
        <authorList>
            <person name="Jang H."/>
        </authorList>
    </citation>
    <scope>NUCLEOTIDE SEQUENCE [LARGE SCALE GENOMIC DNA]</scope>
</reference>
<dbReference type="PANTHER" id="PTHR47974:SF4">
    <property type="entry name" value="RECEPTOR-LIKE SERINE_THREONINE-PROTEIN KINASE"/>
    <property type="match status" value="1"/>
</dbReference>
<evidence type="ECO:0000256" key="5">
    <source>
        <dbReference type="ARBA" id="ARBA00023136"/>
    </source>
</evidence>
<keyword evidence="3" id="KW-0732">Signal</keyword>
<dbReference type="Gene3D" id="1.10.510.10">
    <property type="entry name" value="Transferase(Phosphotransferase) domain 1"/>
    <property type="match status" value="1"/>
</dbReference>
<keyword evidence="5" id="KW-0472">Membrane</keyword>
<sequence length="138" mass="15966">MQFRVKRTLVPSQEEVKEEFYQKMTQLDDVEDSRVDNSLNKDVVDESEEDEPPVSMYQLPRDRPLGMVMGRIRELKVSGNLSWVKSIVDPRLKGKFSRKQAETLIQIGLSCVNEDRSKRPTMASVVQTLMECEDETEI</sequence>
<accession>A0ABD1PQD4</accession>
<feature type="region of interest" description="Disordered" evidence="6">
    <location>
        <begin position="27"/>
        <end position="60"/>
    </location>
</feature>
<evidence type="ECO:0000313" key="8">
    <source>
        <dbReference type="Proteomes" id="UP001604336"/>
    </source>
</evidence>
<comment type="caution">
    <text evidence="7">The sequence shown here is derived from an EMBL/GenBank/DDBJ whole genome shotgun (WGS) entry which is preliminary data.</text>
</comment>
<dbReference type="GO" id="GO:0016020">
    <property type="term" value="C:membrane"/>
    <property type="evidence" value="ECO:0007669"/>
    <property type="project" value="UniProtKB-SubCell"/>
</dbReference>
<keyword evidence="8" id="KW-1185">Reference proteome</keyword>
<dbReference type="Proteomes" id="UP001604336">
    <property type="component" value="Unassembled WGS sequence"/>
</dbReference>